<dbReference type="AlphaFoldDB" id="T1KWA2"/>
<proteinExistence type="predicted"/>
<evidence type="ECO:0000313" key="3">
    <source>
        <dbReference type="Proteomes" id="UP000015104"/>
    </source>
</evidence>
<sequence length="415" mass="47123">MDVKPALANWLNPNIDLNVKRAELTGTSNSKPLSLVNICIHSVPGISFFCTNTIGVKLSQLVNLIAVGLLFVRAAKTVKDIIEVVVIQGENILLERTNRMLTSLAKSISNMVVLYTCITLNLPSFLHSMDLIWFHLPFINQATFISTQRFHLWLGFILYGLFNAVDLIFRITVKVMYPTFSVYPDMLIFNISNYTIIQVCLCKICLICFIQVITIFVSTGFKEIAKQLEDVNFEPSDKGMPKLSPFFIYHGTAWLANHRKSFELLNEMVNLTNKKFHLFIYSAIICIIPASITIIYDIIFAEMELKIYHVIDITFNIIFIEILIYYLSLFNLHSHRIWLALYRLTLISKNEMTTLEATLFMNRISNLPVGVQLSDKFVITLGVGPSLVAVIITVFVSITSLNQVFLNNANATNNN</sequence>
<keyword evidence="1" id="KW-0472">Membrane</keyword>
<dbReference type="EnsemblMetazoa" id="tetur24g00910.1">
    <property type="protein sequence ID" value="tetur24g00910.1"/>
    <property type="gene ID" value="tetur24g00910"/>
</dbReference>
<keyword evidence="1" id="KW-1133">Transmembrane helix</keyword>
<feature type="transmembrane region" description="Helical" evidence="1">
    <location>
        <begin position="377"/>
        <end position="398"/>
    </location>
</feature>
<keyword evidence="3" id="KW-1185">Reference proteome</keyword>
<dbReference type="Proteomes" id="UP000015104">
    <property type="component" value="Unassembled WGS sequence"/>
</dbReference>
<feature type="transmembrane region" description="Helical" evidence="1">
    <location>
        <begin position="150"/>
        <end position="171"/>
    </location>
</feature>
<dbReference type="EMBL" id="CAEY01000640">
    <property type="status" value="NOT_ANNOTATED_CDS"/>
    <property type="molecule type" value="Genomic_DNA"/>
</dbReference>
<accession>T1KWA2</accession>
<name>T1KWA2_TETUR</name>
<organism evidence="2 3">
    <name type="scientific">Tetranychus urticae</name>
    <name type="common">Two-spotted spider mite</name>
    <dbReference type="NCBI Taxonomy" id="32264"/>
    <lineage>
        <taxon>Eukaryota</taxon>
        <taxon>Metazoa</taxon>
        <taxon>Ecdysozoa</taxon>
        <taxon>Arthropoda</taxon>
        <taxon>Chelicerata</taxon>
        <taxon>Arachnida</taxon>
        <taxon>Acari</taxon>
        <taxon>Acariformes</taxon>
        <taxon>Trombidiformes</taxon>
        <taxon>Prostigmata</taxon>
        <taxon>Eleutherengona</taxon>
        <taxon>Raphignathae</taxon>
        <taxon>Tetranychoidea</taxon>
        <taxon>Tetranychidae</taxon>
        <taxon>Tetranychus</taxon>
    </lineage>
</organism>
<evidence type="ECO:0000256" key="1">
    <source>
        <dbReference type="SAM" id="Phobius"/>
    </source>
</evidence>
<reference evidence="2" key="2">
    <citation type="submission" date="2015-06" db="UniProtKB">
        <authorList>
            <consortium name="EnsemblMetazoa"/>
        </authorList>
    </citation>
    <scope>IDENTIFICATION</scope>
</reference>
<evidence type="ECO:0000313" key="2">
    <source>
        <dbReference type="EnsemblMetazoa" id="tetur24g00910.1"/>
    </source>
</evidence>
<feature type="transmembrane region" description="Helical" evidence="1">
    <location>
        <begin position="307"/>
        <end position="327"/>
    </location>
</feature>
<reference evidence="3" key="1">
    <citation type="submission" date="2011-08" db="EMBL/GenBank/DDBJ databases">
        <authorList>
            <person name="Rombauts S."/>
        </authorList>
    </citation>
    <scope>NUCLEOTIDE SEQUENCE</scope>
    <source>
        <strain evidence="3">London</strain>
    </source>
</reference>
<keyword evidence="1" id="KW-0812">Transmembrane</keyword>
<protein>
    <submittedName>
        <fullName evidence="2">Uncharacterized protein</fullName>
    </submittedName>
</protein>
<feature type="transmembrane region" description="Helical" evidence="1">
    <location>
        <begin position="278"/>
        <end position="301"/>
    </location>
</feature>
<feature type="transmembrane region" description="Helical" evidence="1">
    <location>
        <begin position="191"/>
        <end position="217"/>
    </location>
</feature>
<dbReference type="HOGENOM" id="CLU_662823_0_0_1"/>